<sequence>MEPLTAALAALLLALPDAFYTSVDGGAATSRLFYASLVLLLLRDFRGCFTLNMTRRPAASVRKPLGYRAAFLRRPRWCPPRLLVLLCADGCQRGYRRWRAGGGPDAAALRAVFEGAATGGNVVAPRLAEIGRDLPDAALVALDGASRAGLEILGVGFLIAGRRSPGVRGGFRAAAAAFHFAVGLATAIDFLENRVVLLAGFVGDDASAPVAAPSCSTLAARLYALALFLPVAAGCEHFPLTHNGLFPYSGSQMAALRRSLGRGARLVATLPGAGDVDLAAAFLGLGAAQPAQVWHPVLAPAALAFAETGDGAKLAADAAAWLRDARPLVDPATGACFATAGFAYKAAAGARGEG</sequence>
<gene>
    <name evidence="1" type="ORF">SO694_00118083</name>
</gene>
<organism evidence="1 2">
    <name type="scientific">Aureococcus anophagefferens</name>
    <name type="common">Harmful bloom alga</name>
    <dbReference type="NCBI Taxonomy" id="44056"/>
    <lineage>
        <taxon>Eukaryota</taxon>
        <taxon>Sar</taxon>
        <taxon>Stramenopiles</taxon>
        <taxon>Ochrophyta</taxon>
        <taxon>Pelagophyceae</taxon>
        <taxon>Pelagomonadales</taxon>
        <taxon>Pelagomonadaceae</taxon>
        <taxon>Aureococcus</taxon>
    </lineage>
</organism>
<name>A0ABR1FWA5_AURAN</name>
<dbReference type="EMBL" id="JBBJCI010000219">
    <property type="protein sequence ID" value="KAK7239930.1"/>
    <property type="molecule type" value="Genomic_DNA"/>
</dbReference>
<dbReference type="Proteomes" id="UP001363151">
    <property type="component" value="Unassembled WGS sequence"/>
</dbReference>
<comment type="caution">
    <text evidence="1">The sequence shown here is derived from an EMBL/GenBank/DDBJ whole genome shotgun (WGS) entry which is preliminary data.</text>
</comment>
<protein>
    <submittedName>
        <fullName evidence="1">Nitroreductase</fullName>
    </submittedName>
</protein>
<reference evidence="1 2" key="1">
    <citation type="submission" date="2024-03" db="EMBL/GenBank/DDBJ databases">
        <title>Aureococcus anophagefferens CCMP1851 and Kratosvirus quantuckense: Draft genome of a second virus-susceptible host strain in the model system.</title>
        <authorList>
            <person name="Chase E."/>
            <person name="Truchon A.R."/>
            <person name="Schepens W."/>
            <person name="Wilhelm S.W."/>
        </authorList>
    </citation>
    <scope>NUCLEOTIDE SEQUENCE [LARGE SCALE GENOMIC DNA]</scope>
    <source>
        <strain evidence="1 2">CCMP1851</strain>
    </source>
</reference>
<keyword evidence="2" id="KW-1185">Reference proteome</keyword>
<accession>A0ABR1FWA5</accession>
<evidence type="ECO:0000313" key="1">
    <source>
        <dbReference type="EMBL" id="KAK7239930.1"/>
    </source>
</evidence>
<proteinExistence type="predicted"/>
<evidence type="ECO:0000313" key="2">
    <source>
        <dbReference type="Proteomes" id="UP001363151"/>
    </source>
</evidence>